<dbReference type="EMBL" id="JAQQWI010000006">
    <property type="protein sequence ID" value="KAK8033575.1"/>
    <property type="molecule type" value="Genomic_DNA"/>
</dbReference>
<dbReference type="InterPro" id="IPR054464">
    <property type="entry name" value="ULD_fung"/>
</dbReference>
<accession>A0ABR1SIM0</accession>
<dbReference type="PANTHER" id="PTHR38886:SF1">
    <property type="entry name" value="NACHT-NTPASE AND P-LOOP NTPASES N-TERMINAL DOMAIN-CONTAINING PROTEIN"/>
    <property type="match status" value="1"/>
</dbReference>
<protein>
    <recommendedName>
        <fullName evidence="1">Ubiquitin-like domain-containing protein</fullName>
    </recommendedName>
</protein>
<keyword evidence="3" id="KW-1185">Reference proteome</keyword>
<organism evidence="2 3">
    <name type="scientific">Apiospora marii</name>
    <dbReference type="NCBI Taxonomy" id="335849"/>
    <lineage>
        <taxon>Eukaryota</taxon>
        <taxon>Fungi</taxon>
        <taxon>Dikarya</taxon>
        <taxon>Ascomycota</taxon>
        <taxon>Pezizomycotina</taxon>
        <taxon>Sordariomycetes</taxon>
        <taxon>Xylariomycetidae</taxon>
        <taxon>Amphisphaeriales</taxon>
        <taxon>Apiosporaceae</taxon>
        <taxon>Apiospora</taxon>
    </lineage>
</organism>
<proteinExistence type="predicted"/>
<evidence type="ECO:0000313" key="2">
    <source>
        <dbReference type="EMBL" id="KAK8033575.1"/>
    </source>
</evidence>
<evidence type="ECO:0000313" key="3">
    <source>
        <dbReference type="Proteomes" id="UP001396898"/>
    </source>
</evidence>
<name>A0ABR1SIM0_9PEZI</name>
<dbReference type="Pfam" id="PF22893">
    <property type="entry name" value="ULD_2"/>
    <property type="match status" value="1"/>
</dbReference>
<dbReference type="Proteomes" id="UP001396898">
    <property type="component" value="Unassembled WGS sequence"/>
</dbReference>
<reference evidence="2 3" key="1">
    <citation type="submission" date="2023-01" db="EMBL/GenBank/DDBJ databases">
        <title>Analysis of 21 Apiospora genomes using comparative genomics revels a genus with tremendous synthesis potential of carbohydrate active enzymes and secondary metabolites.</title>
        <authorList>
            <person name="Sorensen T."/>
        </authorList>
    </citation>
    <scope>NUCLEOTIDE SEQUENCE [LARGE SCALE GENOMIC DNA]</scope>
    <source>
        <strain evidence="2 3">CBS 20057</strain>
    </source>
</reference>
<sequence>MSFGYAVGDVIAVLGLFERIAIELRNYKDAPAHFQNLSLELDLIRNTLQQVIRQEPENEAERETLEQIRAIILHCQQPLQTWAAKMRSKEASLGHFRSTKSLSSIGTRIHWSMIAKNDIDELRKTILSEMGAIMLLMGVRQMQLKRSVHLLEALPLHLNLELVRLDDALGESWALPFQACQTYYSFLDMLINVVYANDRPGVDHIKASRFAIILTNQGVRLGHHNWTQFIKAGMQIEQSIIVSTTAPVTGSLTDQCPYSDCNGSLSKGDGSQRNICLLCGRWMEALITTGPVVQVGGNLVSSSNIVPSISKRRQPHFGPGLPPIKTAEKTRWQMFRKVEIKILHMEPISTLEEAVDILSKDPRNPTACTFVGFVELKAADENYHRDSSECSAKLGWIKAKQYLQTAVDAGIHF</sequence>
<evidence type="ECO:0000259" key="1">
    <source>
        <dbReference type="Pfam" id="PF22893"/>
    </source>
</evidence>
<dbReference type="PANTHER" id="PTHR38886">
    <property type="entry name" value="SESA DOMAIN-CONTAINING PROTEIN"/>
    <property type="match status" value="1"/>
</dbReference>
<feature type="domain" description="Ubiquitin-like" evidence="1">
    <location>
        <begin position="161"/>
        <end position="242"/>
    </location>
</feature>
<comment type="caution">
    <text evidence="2">The sequence shown here is derived from an EMBL/GenBank/DDBJ whole genome shotgun (WGS) entry which is preliminary data.</text>
</comment>
<gene>
    <name evidence="2" type="ORF">PG991_002973</name>
</gene>